<comment type="caution">
    <text evidence="5">The sequence shown here is derived from an EMBL/GenBank/DDBJ whole genome shotgun (WGS) entry which is preliminary data.</text>
</comment>
<dbReference type="InterPro" id="IPR042070">
    <property type="entry name" value="PucR_C-HTH_sf"/>
</dbReference>
<dbReference type="Pfam" id="PF13556">
    <property type="entry name" value="HTH_30"/>
    <property type="match status" value="1"/>
</dbReference>
<dbReference type="InterPro" id="IPR012914">
    <property type="entry name" value="PucR_dom"/>
</dbReference>
<feature type="domain" description="Purine catabolism PurC-like" evidence="2">
    <location>
        <begin position="5"/>
        <end position="119"/>
    </location>
</feature>
<dbReference type="Pfam" id="PF07905">
    <property type="entry name" value="PucR"/>
    <property type="match status" value="1"/>
</dbReference>
<dbReference type="PANTHER" id="PTHR33744">
    <property type="entry name" value="CARBOHYDRATE DIACID REGULATOR"/>
    <property type="match status" value="1"/>
</dbReference>
<proteinExistence type="inferred from homology"/>
<sequence>MRVLDLLGRGELDLSVVWAEPAMLERDIRGSTSVEPARHGGDIAPGSLVLVHGVWPADAESTDDSVSELAAYGVAALAVGATVAGDISEHVVDACREHGVVLLAVGPGTSLDELAHIVTSAGSADSATTTRGGVFTRTLLDGIGSGGGARGALRAFHARYATRCWVLESGGSVSAVAGRKPTVDGVEAVWNRMLGAPDGESVVLDEDGRSASVWPVVADNVRTIGYLVCGGDHRAWPADLQRVVRTLLLVVRVELELQNGRRDTEQAPVIDLVQHLIADSLSPGDASARLRMLGLDPLQPITAVAAQVDDSDYPSRAVLDTLVALLEADGRVVVGCDFGDEAVALLGGAHTTPELVGLAERPGHPLLRLLGTRRLRVGVSERATGVGQLAAAVASARARMRSAVGDETIVWSTRSTPQSYAALLDLLPERITAAFGRSLLSPIVDYDVRHGSDLVLTLRVFLEASGAWQQAATALHVHVNTLRYRIGRIEELTQRDLSRMRDRVDLFLALATVPTTPGPVE</sequence>
<reference evidence="5 6" key="1">
    <citation type="submission" date="2024-06" db="EMBL/GenBank/DDBJ databases">
        <title>Sorghum-associated microbial communities from plants grown in Nebraska, USA.</title>
        <authorList>
            <person name="Schachtman D."/>
        </authorList>
    </citation>
    <scope>NUCLEOTIDE SEQUENCE [LARGE SCALE GENOMIC DNA]</scope>
    <source>
        <strain evidence="5 6">2857</strain>
    </source>
</reference>
<feature type="domain" description="PucR C-terminal helix-turn-helix" evidence="3">
    <location>
        <begin position="454"/>
        <end position="511"/>
    </location>
</feature>
<accession>A0ABV2QP05</accession>
<dbReference type="Gene3D" id="1.10.10.2840">
    <property type="entry name" value="PucR C-terminal helix-turn-helix domain"/>
    <property type="match status" value="1"/>
</dbReference>
<dbReference type="InterPro" id="IPR041522">
    <property type="entry name" value="CdaR_GGDEF"/>
</dbReference>
<evidence type="ECO:0000313" key="6">
    <source>
        <dbReference type="Proteomes" id="UP001549257"/>
    </source>
</evidence>
<name>A0ABV2QP05_9MICO</name>
<evidence type="ECO:0000259" key="3">
    <source>
        <dbReference type="Pfam" id="PF13556"/>
    </source>
</evidence>
<evidence type="ECO:0000259" key="4">
    <source>
        <dbReference type="Pfam" id="PF17853"/>
    </source>
</evidence>
<gene>
    <name evidence="5" type="ORF">ABIE21_001762</name>
</gene>
<dbReference type="Proteomes" id="UP001549257">
    <property type="component" value="Unassembled WGS sequence"/>
</dbReference>
<evidence type="ECO:0000259" key="2">
    <source>
        <dbReference type="Pfam" id="PF07905"/>
    </source>
</evidence>
<dbReference type="PANTHER" id="PTHR33744:SF17">
    <property type="entry name" value="CONSERVED PROTEIN"/>
    <property type="match status" value="1"/>
</dbReference>
<dbReference type="EMBL" id="JBEPSJ010000002">
    <property type="protein sequence ID" value="MET4582252.1"/>
    <property type="molecule type" value="Genomic_DNA"/>
</dbReference>
<dbReference type="InterPro" id="IPR025736">
    <property type="entry name" value="PucR_C-HTH_dom"/>
</dbReference>
<dbReference type="Pfam" id="PF17853">
    <property type="entry name" value="GGDEF_2"/>
    <property type="match status" value="1"/>
</dbReference>
<feature type="domain" description="CdaR GGDEF-like" evidence="4">
    <location>
        <begin position="283"/>
        <end position="398"/>
    </location>
</feature>
<comment type="similarity">
    <text evidence="1">Belongs to the CdaR family.</text>
</comment>
<keyword evidence="6" id="KW-1185">Reference proteome</keyword>
<organism evidence="5 6">
    <name type="scientific">Conyzicola nivalis</name>
    <dbReference type="NCBI Taxonomy" id="1477021"/>
    <lineage>
        <taxon>Bacteria</taxon>
        <taxon>Bacillati</taxon>
        <taxon>Actinomycetota</taxon>
        <taxon>Actinomycetes</taxon>
        <taxon>Micrococcales</taxon>
        <taxon>Microbacteriaceae</taxon>
        <taxon>Conyzicola</taxon>
    </lineage>
</organism>
<dbReference type="InterPro" id="IPR051448">
    <property type="entry name" value="CdaR-like_regulators"/>
</dbReference>
<evidence type="ECO:0000313" key="5">
    <source>
        <dbReference type="EMBL" id="MET4582252.1"/>
    </source>
</evidence>
<evidence type="ECO:0000256" key="1">
    <source>
        <dbReference type="ARBA" id="ARBA00006754"/>
    </source>
</evidence>
<dbReference type="RefSeq" id="WP_354024454.1">
    <property type="nucleotide sequence ID" value="NZ_JBEPSJ010000002.1"/>
</dbReference>
<protein>
    <submittedName>
        <fullName evidence="5">Sugar diacid utilization regulator</fullName>
    </submittedName>
</protein>